<dbReference type="InParanoid" id="F1Z554"/>
<dbReference type="STRING" id="983920.Y88_1893"/>
<proteinExistence type="predicted"/>
<accession>F1Z554</accession>
<dbReference type="HOGENOM" id="CLU_1502013_0_0_5"/>
<name>F1Z554_9SPHN</name>
<gene>
    <name evidence="3" type="ORF">Y88_1893</name>
</gene>
<comment type="caution">
    <text evidence="3">The sequence shown here is derived from an EMBL/GenBank/DDBJ whole genome shotgun (WGS) entry which is preliminary data.</text>
</comment>
<evidence type="ECO:0000313" key="4">
    <source>
        <dbReference type="Proteomes" id="UP000004728"/>
    </source>
</evidence>
<dbReference type="eggNOG" id="COG3577">
    <property type="taxonomic scope" value="Bacteria"/>
</dbReference>
<organism evidence="3 4">
    <name type="scientific">Novosphingobium nitrogenifigens DSM 19370</name>
    <dbReference type="NCBI Taxonomy" id="983920"/>
    <lineage>
        <taxon>Bacteria</taxon>
        <taxon>Pseudomonadati</taxon>
        <taxon>Pseudomonadota</taxon>
        <taxon>Alphaproteobacteria</taxon>
        <taxon>Sphingomonadales</taxon>
        <taxon>Sphingomonadaceae</taxon>
        <taxon>Novosphingobium</taxon>
    </lineage>
</organism>
<evidence type="ECO:0000259" key="2">
    <source>
        <dbReference type="PROSITE" id="PS50175"/>
    </source>
</evidence>
<dbReference type="InterPro" id="IPR001969">
    <property type="entry name" value="Aspartic_peptidase_AS"/>
</dbReference>
<reference evidence="3 4" key="1">
    <citation type="journal article" date="2012" name="J. Bacteriol.">
        <title>Draft Genome Sequence of Novosphingobium nitrogenifigens Y88T.</title>
        <authorList>
            <person name="Strabala T.J."/>
            <person name="Macdonald L."/>
            <person name="Liu V."/>
            <person name="Smit A.M."/>
        </authorList>
    </citation>
    <scope>NUCLEOTIDE SEQUENCE [LARGE SCALE GENOMIC DNA]</scope>
    <source>
        <strain evidence="3 4">DSM 19370</strain>
    </source>
</reference>
<dbReference type="Proteomes" id="UP000004728">
    <property type="component" value="Unassembled WGS sequence"/>
</dbReference>
<dbReference type="InterPro" id="IPR021109">
    <property type="entry name" value="Peptidase_aspartic_dom_sf"/>
</dbReference>
<evidence type="ECO:0000313" key="3">
    <source>
        <dbReference type="EMBL" id="EGD60019.1"/>
    </source>
</evidence>
<dbReference type="GO" id="GO:0004190">
    <property type="term" value="F:aspartic-type endopeptidase activity"/>
    <property type="evidence" value="ECO:0007669"/>
    <property type="project" value="InterPro"/>
</dbReference>
<dbReference type="Pfam" id="PF13975">
    <property type="entry name" value="gag-asp_proteas"/>
    <property type="match status" value="1"/>
</dbReference>
<dbReference type="InterPro" id="IPR034122">
    <property type="entry name" value="Retropepsin-like_bacterial"/>
</dbReference>
<dbReference type="AlphaFoldDB" id="F1Z554"/>
<feature type="domain" description="Peptidase A2" evidence="2">
    <location>
        <begin position="82"/>
        <end position="161"/>
    </location>
</feature>
<dbReference type="EMBL" id="AEWJ01000023">
    <property type="protein sequence ID" value="EGD60019.1"/>
    <property type="molecule type" value="Genomic_DNA"/>
</dbReference>
<dbReference type="PROSITE" id="PS50175">
    <property type="entry name" value="ASP_PROT_RETROV"/>
    <property type="match status" value="1"/>
</dbReference>
<dbReference type="InterPro" id="IPR011969">
    <property type="entry name" value="Clan_AA_Asp_peptidase_C"/>
</dbReference>
<dbReference type="Gene3D" id="2.40.70.10">
    <property type="entry name" value="Acid Proteases"/>
    <property type="match status" value="1"/>
</dbReference>
<dbReference type="SUPFAM" id="SSF50630">
    <property type="entry name" value="Acid proteases"/>
    <property type="match status" value="1"/>
</dbReference>
<dbReference type="RefSeq" id="WP_008068913.1">
    <property type="nucleotide sequence ID" value="NZ_AQWK01000005.1"/>
</dbReference>
<dbReference type="OrthoDB" id="7595324at2"/>
<keyword evidence="4" id="KW-1185">Reference proteome</keyword>
<dbReference type="PROSITE" id="PS00141">
    <property type="entry name" value="ASP_PROTEASE"/>
    <property type="match status" value="1"/>
</dbReference>
<keyword evidence="1" id="KW-0378">Hydrolase</keyword>
<dbReference type="CDD" id="cd05483">
    <property type="entry name" value="retropepsin_like_bacteria"/>
    <property type="match status" value="1"/>
</dbReference>
<evidence type="ECO:0000256" key="1">
    <source>
        <dbReference type="ARBA" id="ARBA00022801"/>
    </source>
</evidence>
<dbReference type="GO" id="GO:0006508">
    <property type="term" value="P:proteolysis"/>
    <property type="evidence" value="ECO:0007669"/>
    <property type="project" value="InterPro"/>
</dbReference>
<sequence length="179" mass="18769">MFLSASHNPFAAAVLLLASLGTFVWADRQDRFPDHTSTAMAVLDNGANRDAASPPETGLPRIIRRAPDGMFYVSGRINGHTIRFLVDTGASVTVLTPEDAAVAGLHNAPGSSARDITTVSDTISGQETSLAHLHVEGRDIQNLRATVVDTRIGVSLLGQDALARLGPITLSGGTMTLGQ</sequence>
<dbReference type="InterPro" id="IPR001995">
    <property type="entry name" value="Peptidase_A2_cat"/>
</dbReference>
<protein>
    <recommendedName>
        <fullName evidence="2">Peptidase A2 domain-containing protein</fullName>
    </recommendedName>
</protein>
<dbReference type="NCBIfam" id="TIGR02281">
    <property type="entry name" value="clan_AA_DTGA"/>
    <property type="match status" value="1"/>
</dbReference>